<comment type="caution">
    <text evidence="2">The sequence shown here is derived from an EMBL/GenBank/DDBJ whole genome shotgun (WGS) entry which is preliminary data.</text>
</comment>
<dbReference type="STRING" id="64571.A0A1Y2GRL9"/>
<dbReference type="Proteomes" id="UP000193648">
    <property type="component" value="Unassembled WGS sequence"/>
</dbReference>
<dbReference type="GO" id="GO:0051256">
    <property type="term" value="P:mitotic spindle midzone assembly"/>
    <property type="evidence" value="ECO:0007669"/>
    <property type="project" value="TreeGrafter"/>
</dbReference>
<feature type="region of interest" description="Disordered" evidence="1">
    <location>
        <begin position="452"/>
        <end position="509"/>
    </location>
</feature>
<name>A0A1Y2GRL9_9FUNG</name>
<dbReference type="InterPro" id="IPR007145">
    <property type="entry name" value="MAP65_Ase1_PRC1"/>
</dbReference>
<dbReference type="Pfam" id="PF03999">
    <property type="entry name" value="MAP65_ASE1"/>
    <property type="match status" value="1"/>
</dbReference>
<dbReference type="GO" id="GO:1990023">
    <property type="term" value="C:mitotic spindle midzone"/>
    <property type="evidence" value="ECO:0007669"/>
    <property type="project" value="TreeGrafter"/>
</dbReference>
<dbReference type="PANTHER" id="PTHR19321:SF41">
    <property type="entry name" value="FASCETTO-RELATED"/>
    <property type="match status" value="1"/>
</dbReference>
<dbReference type="InParanoid" id="A0A1Y2GRL9"/>
<evidence type="ECO:0000313" key="3">
    <source>
        <dbReference type="Proteomes" id="UP000193648"/>
    </source>
</evidence>
<dbReference type="AlphaFoldDB" id="A0A1Y2GRL9"/>
<dbReference type="EMBL" id="MCFF01000014">
    <property type="protein sequence ID" value="ORZ19113.1"/>
    <property type="molecule type" value="Genomic_DNA"/>
</dbReference>
<feature type="region of interest" description="Disordered" evidence="1">
    <location>
        <begin position="658"/>
        <end position="678"/>
    </location>
</feature>
<dbReference type="GO" id="GO:0008017">
    <property type="term" value="F:microtubule binding"/>
    <property type="evidence" value="ECO:0007669"/>
    <property type="project" value="InterPro"/>
</dbReference>
<dbReference type="GO" id="GO:0005737">
    <property type="term" value="C:cytoplasm"/>
    <property type="evidence" value="ECO:0007669"/>
    <property type="project" value="TreeGrafter"/>
</dbReference>
<reference evidence="2 3" key="1">
    <citation type="submission" date="2016-07" db="EMBL/GenBank/DDBJ databases">
        <title>Pervasive Adenine N6-methylation of Active Genes in Fungi.</title>
        <authorList>
            <consortium name="DOE Joint Genome Institute"/>
            <person name="Mondo S.J."/>
            <person name="Dannebaum R.O."/>
            <person name="Kuo R.C."/>
            <person name="Labutti K."/>
            <person name="Haridas S."/>
            <person name="Kuo A."/>
            <person name="Salamov A."/>
            <person name="Ahrendt S.R."/>
            <person name="Lipzen A."/>
            <person name="Sullivan W."/>
            <person name="Andreopoulos W.B."/>
            <person name="Clum A."/>
            <person name="Lindquist E."/>
            <person name="Daum C."/>
            <person name="Ramamoorthy G.K."/>
            <person name="Gryganskyi A."/>
            <person name="Culley D."/>
            <person name="Magnuson J.K."/>
            <person name="James T.Y."/>
            <person name="O'Malley M.A."/>
            <person name="Stajich J.E."/>
            <person name="Spatafora J.W."/>
            <person name="Visel A."/>
            <person name="Grigoriev I.V."/>
        </authorList>
    </citation>
    <scope>NUCLEOTIDE SEQUENCE [LARGE SCALE GENOMIC DNA]</scope>
    <source>
        <strain evidence="2 3">NRRL 3116</strain>
    </source>
</reference>
<protein>
    <submittedName>
        <fullName evidence="2">Microtubule associated protein-domain-containing protein</fullName>
    </submittedName>
</protein>
<organism evidence="2 3">
    <name type="scientific">Lobosporangium transversale</name>
    <dbReference type="NCBI Taxonomy" id="64571"/>
    <lineage>
        <taxon>Eukaryota</taxon>
        <taxon>Fungi</taxon>
        <taxon>Fungi incertae sedis</taxon>
        <taxon>Mucoromycota</taxon>
        <taxon>Mortierellomycotina</taxon>
        <taxon>Mortierellomycetes</taxon>
        <taxon>Mortierellales</taxon>
        <taxon>Mortierellaceae</taxon>
        <taxon>Lobosporangium</taxon>
    </lineage>
</organism>
<feature type="compositionally biased region" description="Low complexity" evidence="1">
    <location>
        <begin position="471"/>
        <end position="486"/>
    </location>
</feature>
<gene>
    <name evidence="2" type="ORF">BCR41DRAFT_369875</name>
</gene>
<feature type="compositionally biased region" description="Polar residues" evidence="1">
    <location>
        <begin position="487"/>
        <end position="509"/>
    </location>
</feature>
<feature type="region of interest" description="Disordered" evidence="1">
    <location>
        <begin position="582"/>
        <end position="643"/>
    </location>
</feature>
<dbReference type="RefSeq" id="XP_021882281.1">
    <property type="nucleotide sequence ID" value="XM_022026491.1"/>
</dbReference>
<keyword evidence="3" id="KW-1185">Reference proteome</keyword>
<sequence length="678" mass="75815">MTSDDSCDNTLTLMGIDSHCHWAQAFVEAAKPTAVNAVTTTTVPAAKTLLPLTTVSTTSSTIQVLADLDRYVKEARKDHILLAAEIEDLMDILRRKVRIERWVSRIITIAENICEPPERYLKTDMPSMSRARVLQMERMQRFQSMVGMLRVRWDQCAYFPIDNYDHALSKLFELAELHDETMEFSFVRIEAPLCLSQECLASLSTKLANLDQSYYTRQARIRAMEHILSLIYQDLRIPEEKRVVFRNEATVKYAAELGRELKGLQLELNARKLYLSGECWEVLTIVWDACLISDQERQAFKAQVDQDGTTFIEKVKTIQSEIEKCRTRFSKSKAVYKLMMIRSNHIKRMISFEQTASDPKRLFQPSFRLVDEEKFRRRAYPTLLKLEESLIAAIKQFETENGEQFMYDGVPYIETLQSEVSKRHVNKTVFAKFTPKIVAPTKGQAIQIMGRSFSPIPVPTTPTQVSRPQKTSKSSLTSTHLVSSPSGPSLKTNKSKISPPQPSSMPDSLSTLSIHESQLLDPVKNKNKEQKLKLGLSDDFSSLKSYLLSHQRGISDVSTESLGSNDSVEAKSSAFSLSMTPASVSSSASNSPTTETTANNSSGSYFGSPISSTTTSPASSVSAVVSLLSTSPPAPTSLTKQQQVARLQRLEQLALPKNKLNAVAKRPQANNTAKRVAA</sequence>
<dbReference type="OrthoDB" id="642895at2759"/>
<feature type="compositionally biased region" description="Polar residues" evidence="1">
    <location>
        <begin position="668"/>
        <end position="678"/>
    </location>
</feature>
<accession>A0A1Y2GRL9</accession>
<dbReference type="GeneID" id="33568334"/>
<evidence type="ECO:0000256" key="1">
    <source>
        <dbReference type="SAM" id="MobiDB-lite"/>
    </source>
</evidence>
<dbReference type="PANTHER" id="PTHR19321">
    <property type="entry name" value="PROTEIN REGULATOR OF CYTOKINESIS 1 PRC1-RELATED"/>
    <property type="match status" value="1"/>
</dbReference>
<feature type="compositionally biased region" description="Low complexity" evidence="1">
    <location>
        <begin position="582"/>
        <end position="639"/>
    </location>
</feature>
<evidence type="ECO:0000313" key="2">
    <source>
        <dbReference type="EMBL" id="ORZ19113.1"/>
    </source>
</evidence>
<dbReference type="Gene3D" id="1.20.58.1520">
    <property type="match status" value="1"/>
</dbReference>
<proteinExistence type="predicted"/>